<evidence type="ECO:0000256" key="1">
    <source>
        <dbReference type="SAM" id="Phobius"/>
    </source>
</evidence>
<dbReference type="AlphaFoldDB" id="A0A507ZWB0"/>
<keyword evidence="1" id="KW-1133">Transmembrane helix</keyword>
<feature type="transmembrane region" description="Helical" evidence="1">
    <location>
        <begin position="12"/>
        <end position="30"/>
    </location>
</feature>
<accession>A0A507ZWB0</accession>
<gene>
    <name evidence="2" type="ORF">FKV25_14270</name>
</gene>
<dbReference type="Proteomes" id="UP000318212">
    <property type="component" value="Unassembled WGS sequence"/>
</dbReference>
<keyword evidence="1" id="KW-0812">Transmembrane</keyword>
<keyword evidence="1" id="KW-0472">Membrane</keyword>
<protein>
    <submittedName>
        <fullName evidence="2">Uncharacterized protein</fullName>
    </submittedName>
</protein>
<proteinExistence type="predicted"/>
<evidence type="ECO:0000313" key="3">
    <source>
        <dbReference type="Proteomes" id="UP000318212"/>
    </source>
</evidence>
<dbReference type="EMBL" id="VICE01000136">
    <property type="protein sequence ID" value="TQD40841.1"/>
    <property type="molecule type" value="Genomic_DNA"/>
</dbReference>
<sequence>MDGVSAGVSARTWSGILALLGAGFSGWALYPAPHAPGIEWHSFCIGLGFLCLARRAWRTPLGVSGLLRPGIRVDYPPTQADLAGLAGLLLLGAGLVLGLVR</sequence>
<feature type="transmembrane region" description="Helical" evidence="1">
    <location>
        <begin position="82"/>
        <end position="100"/>
    </location>
</feature>
<comment type="caution">
    <text evidence="2">The sequence shown here is derived from an EMBL/GenBank/DDBJ whole genome shotgun (WGS) entry which is preliminary data.</text>
</comment>
<reference evidence="2 3" key="1">
    <citation type="submission" date="2019-06" db="EMBL/GenBank/DDBJ databases">
        <title>Lysobacter alkalisoli sp. nov. isolated from saline soil.</title>
        <authorList>
            <person name="Sun J.-Q."/>
            <person name="Xu L."/>
        </authorList>
    </citation>
    <scope>NUCLEOTIDE SEQUENCE [LARGE SCALE GENOMIC DNA]</scope>
    <source>
        <strain evidence="2 3">JCM 31130</strain>
    </source>
</reference>
<evidence type="ECO:0000313" key="2">
    <source>
        <dbReference type="EMBL" id="TQD40841.1"/>
    </source>
</evidence>
<keyword evidence="3" id="KW-1185">Reference proteome</keyword>
<name>A0A507ZWB0_9GAMM</name>
<organism evidence="2 3">
    <name type="scientific">Marilutibacter aestuarii</name>
    <dbReference type="NCBI Taxonomy" id="1706195"/>
    <lineage>
        <taxon>Bacteria</taxon>
        <taxon>Pseudomonadati</taxon>
        <taxon>Pseudomonadota</taxon>
        <taxon>Gammaproteobacteria</taxon>
        <taxon>Lysobacterales</taxon>
        <taxon>Lysobacteraceae</taxon>
        <taxon>Marilutibacter</taxon>
    </lineage>
</organism>